<evidence type="ECO:0000256" key="12">
    <source>
        <dbReference type="ARBA" id="ARBA00023157"/>
    </source>
</evidence>
<evidence type="ECO:0000256" key="4">
    <source>
        <dbReference type="ARBA" id="ARBA00022679"/>
    </source>
</evidence>
<evidence type="ECO:0000256" key="1">
    <source>
        <dbReference type="ARBA" id="ARBA00004323"/>
    </source>
</evidence>
<name>A0ABR8VIZ8_9BACI</name>
<keyword evidence="5" id="KW-0812">Transmembrane</keyword>
<comment type="subcellular location">
    <subcellularLocation>
        <location evidence="2">Endoplasmic reticulum membrane</location>
        <topology evidence="2">Single-pass type II membrane protein</topology>
    </subcellularLocation>
    <subcellularLocation>
        <location evidence="1">Golgi apparatus membrane</location>
        <topology evidence="1">Single-pass type II membrane protein</topology>
    </subcellularLocation>
</comment>
<dbReference type="EMBL" id="JACSPV010000008">
    <property type="protein sequence ID" value="MBD8004753.1"/>
    <property type="molecule type" value="Genomic_DNA"/>
</dbReference>
<dbReference type="InterPro" id="IPR043538">
    <property type="entry name" value="XYLT"/>
</dbReference>
<keyword evidence="9" id="KW-1133">Transmembrane helix</keyword>
<dbReference type="PANTHER" id="PTHR46025:SF3">
    <property type="entry name" value="XYLOSYLTRANSFERASE OXT"/>
    <property type="match status" value="1"/>
</dbReference>
<keyword evidence="10" id="KW-0333">Golgi apparatus</keyword>
<keyword evidence="6" id="KW-0479">Metal-binding</keyword>
<evidence type="ECO:0000256" key="10">
    <source>
        <dbReference type="ARBA" id="ARBA00023034"/>
    </source>
</evidence>
<reference evidence="15 16" key="1">
    <citation type="submission" date="2020-08" db="EMBL/GenBank/DDBJ databases">
        <title>A Genomic Blueprint of the Chicken Gut Microbiome.</title>
        <authorList>
            <person name="Gilroy R."/>
            <person name="Ravi A."/>
            <person name="Getino M."/>
            <person name="Pursley I."/>
            <person name="Horton D.L."/>
            <person name="Alikhan N.-F."/>
            <person name="Baker D."/>
            <person name="Gharbi K."/>
            <person name="Hall N."/>
            <person name="Watson M."/>
            <person name="Adriaenssens E.M."/>
            <person name="Foster-Nyarko E."/>
            <person name="Jarju S."/>
            <person name="Secka A."/>
            <person name="Antonio M."/>
            <person name="Oren A."/>
            <person name="Chaudhuri R."/>
            <person name="La Ragione R.M."/>
            <person name="Hildebrand F."/>
            <person name="Pallen M.J."/>
        </authorList>
    </citation>
    <scope>NUCLEOTIDE SEQUENCE [LARGE SCALE GENOMIC DNA]</scope>
    <source>
        <strain evidence="15 16">Sa1BUA2</strain>
    </source>
</reference>
<evidence type="ECO:0000256" key="2">
    <source>
        <dbReference type="ARBA" id="ARBA00004648"/>
    </source>
</evidence>
<evidence type="ECO:0000256" key="8">
    <source>
        <dbReference type="ARBA" id="ARBA00022968"/>
    </source>
</evidence>
<protein>
    <recommendedName>
        <fullName evidence="14">Peptide O-xylosyltransferase</fullName>
    </recommendedName>
</protein>
<evidence type="ECO:0000256" key="13">
    <source>
        <dbReference type="ARBA" id="ARBA00023180"/>
    </source>
</evidence>
<evidence type="ECO:0000256" key="7">
    <source>
        <dbReference type="ARBA" id="ARBA00022824"/>
    </source>
</evidence>
<sequence length="309" mass="36648">MSAAQKTAFILQIHKNPGQVNKFIHQLISNDQADVYIHIDKRNDQIGSKLIKNKNVKVLDKAIVCEWGDISQVDTTLLLIREVLAAQKDYDFICLRSGQDLLVKNGFKEALERNKKNIYMTLRKVDKKNSGLMKIHWPKVTRRRYTSFHPVRVYRSIVQSLYRKGLNLFPNKNEWPEDYQLYNGAQWFSMPLEVAQYMIDFMDANPWYYQYFENTLCPDEWFFHTLIMNSHYREKVVNENFMYVNWGNTIQTRNSPLYLKEEDIESIEKSGQYFARKFDEDIDCSVVDYFAHKVSVGTINYDKQELRSV</sequence>
<keyword evidence="3" id="KW-0328">Glycosyltransferase</keyword>
<evidence type="ECO:0000256" key="9">
    <source>
        <dbReference type="ARBA" id="ARBA00022989"/>
    </source>
</evidence>
<dbReference type="PANTHER" id="PTHR46025">
    <property type="entry name" value="XYLOSYLTRANSFERASE OXT"/>
    <property type="match status" value="1"/>
</dbReference>
<dbReference type="Pfam" id="PF02485">
    <property type="entry name" value="Branch"/>
    <property type="match status" value="1"/>
</dbReference>
<keyword evidence="7" id="KW-0256">Endoplasmic reticulum</keyword>
<keyword evidence="16" id="KW-1185">Reference proteome</keyword>
<evidence type="ECO:0000313" key="15">
    <source>
        <dbReference type="EMBL" id="MBD8004753.1"/>
    </source>
</evidence>
<dbReference type="InterPro" id="IPR003406">
    <property type="entry name" value="Glyco_trans_14"/>
</dbReference>
<proteinExistence type="predicted"/>
<accession>A0ABR8VIZ8</accession>
<evidence type="ECO:0000256" key="3">
    <source>
        <dbReference type="ARBA" id="ARBA00022676"/>
    </source>
</evidence>
<keyword evidence="13" id="KW-0325">Glycoprotein</keyword>
<evidence type="ECO:0000256" key="6">
    <source>
        <dbReference type="ARBA" id="ARBA00022723"/>
    </source>
</evidence>
<keyword evidence="8" id="KW-0735">Signal-anchor</keyword>
<organism evidence="15 16">
    <name type="scientific">Bacillus norwichensis</name>
    <dbReference type="NCBI Taxonomy" id="2762217"/>
    <lineage>
        <taxon>Bacteria</taxon>
        <taxon>Bacillati</taxon>
        <taxon>Bacillota</taxon>
        <taxon>Bacilli</taxon>
        <taxon>Bacillales</taxon>
        <taxon>Bacillaceae</taxon>
        <taxon>Bacillus</taxon>
    </lineage>
</organism>
<keyword evidence="12" id="KW-1015">Disulfide bond</keyword>
<evidence type="ECO:0000313" key="16">
    <source>
        <dbReference type="Proteomes" id="UP000648182"/>
    </source>
</evidence>
<evidence type="ECO:0000256" key="5">
    <source>
        <dbReference type="ARBA" id="ARBA00022692"/>
    </source>
</evidence>
<keyword evidence="11" id="KW-0472">Membrane</keyword>
<keyword evidence="4" id="KW-0808">Transferase</keyword>
<comment type="caution">
    <text evidence="15">The sequence shown here is derived from an EMBL/GenBank/DDBJ whole genome shotgun (WGS) entry which is preliminary data.</text>
</comment>
<dbReference type="RefSeq" id="WP_191811171.1">
    <property type="nucleotide sequence ID" value="NZ_JACSPV010000008.1"/>
</dbReference>
<evidence type="ECO:0000256" key="14">
    <source>
        <dbReference type="ARBA" id="ARBA00042865"/>
    </source>
</evidence>
<dbReference type="Proteomes" id="UP000648182">
    <property type="component" value="Unassembled WGS sequence"/>
</dbReference>
<gene>
    <name evidence="15" type="ORF">H9631_06630</name>
</gene>
<evidence type="ECO:0000256" key="11">
    <source>
        <dbReference type="ARBA" id="ARBA00023136"/>
    </source>
</evidence>